<gene>
    <name evidence="1" type="ORF">HPB47_027886</name>
</gene>
<comment type="caution">
    <text evidence="1">The sequence shown here is derived from an EMBL/GenBank/DDBJ whole genome shotgun (WGS) entry which is preliminary data.</text>
</comment>
<proteinExistence type="predicted"/>
<name>A0AC60PW16_IXOPE</name>
<reference evidence="1 2" key="1">
    <citation type="journal article" date="2020" name="Cell">
        <title>Large-Scale Comparative Analyses of Tick Genomes Elucidate Their Genetic Diversity and Vector Capacities.</title>
        <authorList>
            <consortium name="Tick Genome and Microbiome Consortium (TIGMIC)"/>
            <person name="Jia N."/>
            <person name="Wang J."/>
            <person name="Shi W."/>
            <person name="Du L."/>
            <person name="Sun Y."/>
            <person name="Zhan W."/>
            <person name="Jiang J.F."/>
            <person name="Wang Q."/>
            <person name="Zhang B."/>
            <person name="Ji P."/>
            <person name="Bell-Sakyi L."/>
            <person name="Cui X.M."/>
            <person name="Yuan T.T."/>
            <person name="Jiang B.G."/>
            <person name="Yang W.F."/>
            <person name="Lam T.T."/>
            <person name="Chang Q.C."/>
            <person name="Ding S.J."/>
            <person name="Wang X.J."/>
            <person name="Zhu J.G."/>
            <person name="Ruan X.D."/>
            <person name="Zhao L."/>
            <person name="Wei J.T."/>
            <person name="Ye R.Z."/>
            <person name="Que T.C."/>
            <person name="Du C.H."/>
            <person name="Zhou Y.H."/>
            <person name="Cheng J.X."/>
            <person name="Dai P.F."/>
            <person name="Guo W.B."/>
            <person name="Han X.H."/>
            <person name="Huang E.J."/>
            <person name="Li L.F."/>
            <person name="Wei W."/>
            <person name="Gao Y.C."/>
            <person name="Liu J.Z."/>
            <person name="Shao H.Z."/>
            <person name="Wang X."/>
            <person name="Wang C.C."/>
            <person name="Yang T.C."/>
            <person name="Huo Q.B."/>
            <person name="Li W."/>
            <person name="Chen H.Y."/>
            <person name="Chen S.E."/>
            <person name="Zhou L.G."/>
            <person name="Ni X.B."/>
            <person name="Tian J.H."/>
            <person name="Sheng Y."/>
            <person name="Liu T."/>
            <person name="Pan Y.S."/>
            <person name="Xia L.Y."/>
            <person name="Li J."/>
            <person name="Zhao F."/>
            <person name="Cao W.C."/>
        </authorList>
    </citation>
    <scope>NUCLEOTIDE SEQUENCE [LARGE SCALE GENOMIC DNA]</scope>
    <source>
        <strain evidence="1">Iper-2018</strain>
    </source>
</reference>
<evidence type="ECO:0000313" key="1">
    <source>
        <dbReference type="EMBL" id="KAG0424918.1"/>
    </source>
</evidence>
<organism evidence="1 2">
    <name type="scientific">Ixodes persulcatus</name>
    <name type="common">Taiga tick</name>
    <dbReference type="NCBI Taxonomy" id="34615"/>
    <lineage>
        <taxon>Eukaryota</taxon>
        <taxon>Metazoa</taxon>
        <taxon>Ecdysozoa</taxon>
        <taxon>Arthropoda</taxon>
        <taxon>Chelicerata</taxon>
        <taxon>Arachnida</taxon>
        <taxon>Acari</taxon>
        <taxon>Parasitiformes</taxon>
        <taxon>Ixodida</taxon>
        <taxon>Ixodoidea</taxon>
        <taxon>Ixodidae</taxon>
        <taxon>Ixodinae</taxon>
        <taxon>Ixodes</taxon>
    </lineage>
</organism>
<dbReference type="Proteomes" id="UP000805193">
    <property type="component" value="Unassembled WGS sequence"/>
</dbReference>
<evidence type="ECO:0000313" key="2">
    <source>
        <dbReference type="Proteomes" id="UP000805193"/>
    </source>
</evidence>
<accession>A0AC60PW16</accession>
<dbReference type="EMBL" id="JABSTQ010009918">
    <property type="protein sequence ID" value="KAG0424918.1"/>
    <property type="molecule type" value="Genomic_DNA"/>
</dbReference>
<protein>
    <submittedName>
        <fullName evidence="1">Uncharacterized protein</fullName>
    </submittedName>
</protein>
<keyword evidence="2" id="KW-1185">Reference proteome</keyword>
<sequence>MPEEKFRCQYRLSKSTVTWLCDQLRDEEGIRRQRETETTMTVEQQVLIAFRFFATGGYQGAIATDESLAVVQSTVSRAVTAVANGIVNRLGRDGWVDFPRSEAAKAAAQEGFRRHHGKLTNIVGCVDGTFVAILGPKETDTVVPASYWCRKHHYATNVMVICDADMRIECIDPTMPGSTHDSFVWKSSWLRGQLMQGRILGPGEALLGDSAYPLEPWMLTPVTNARACRQSRAIRRYNSRHASMRSVVERCIGLLKQRFRCLHKYRTLFYSPYIAGTIISACEILHNVCLYVGEPEPQPEPEDDSNQTPRPEPIANPPAPAQFGQLYERAQAARASQVARCERP</sequence>